<dbReference type="AlphaFoldDB" id="A0AAV8ZI30"/>
<proteinExistence type="predicted"/>
<reference evidence="1" key="1">
    <citation type="journal article" date="2023" name="Insect Mol. Biol.">
        <title>Genome sequencing provides insights into the evolution of gene families encoding plant cell wall-degrading enzymes in longhorned beetles.</title>
        <authorList>
            <person name="Shin N.R."/>
            <person name="Okamura Y."/>
            <person name="Kirsch R."/>
            <person name="Pauchet Y."/>
        </authorList>
    </citation>
    <scope>NUCLEOTIDE SEQUENCE</scope>
    <source>
        <strain evidence="1">RBIC_L_NR</strain>
    </source>
</reference>
<dbReference type="GO" id="GO:0003341">
    <property type="term" value="P:cilium movement"/>
    <property type="evidence" value="ECO:0007669"/>
    <property type="project" value="InterPro"/>
</dbReference>
<gene>
    <name evidence="1" type="ORF">NQ314_005671</name>
</gene>
<name>A0AAV8ZI30_9CUCU</name>
<evidence type="ECO:0000313" key="2">
    <source>
        <dbReference type="Proteomes" id="UP001162156"/>
    </source>
</evidence>
<dbReference type="PANTHER" id="PTHR46518:SF1">
    <property type="entry name" value="OUTER DYNEIN ARM-DOCKING COMPLEX SUBUNIT 3"/>
    <property type="match status" value="1"/>
</dbReference>
<keyword evidence="2" id="KW-1185">Reference proteome</keyword>
<dbReference type="GO" id="GO:0036158">
    <property type="term" value="P:outer dynein arm assembly"/>
    <property type="evidence" value="ECO:0007669"/>
    <property type="project" value="InterPro"/>
</dbReference>
<evidence type="ECO:0000313" key="1">
    <source>
        <dbReference type="EMBL" id="KAJ8962954.1"/>
    </source>
</evidence>
<accession>A0AAV8ZI30</accession>
<dbReference type="InterPro" id="IPR033192">
    <property type="entry name" value="ODAD3"/>
</dbReference>
<dbReference type="GO" id="GO:0035253">
    <property type="term" value="C:ciliary rootlet"/>
    <property type="evidence" value="ECO:0007669"/>
    <property type="project" value="TreeGrafter"/>
</dbReference>
<organism evidence="1 2">
    <name type="scientific">Rhamnusium bicolor</name>
    <dbReference type="NCBI Taxonomy" id="1586634"/>
    <lineage>
        <taxon>Eukaryota</taxon>
        <taxon>Metazoa</taxon>
        <taxon>Ecdysozoa</taxon>
        <taxon>Arthropoda</taxon>
        <taxon>Hexapoda</taxon>
        <taxon>Insecta</taxon>
        <taxon>Pterygota</taxon>
        <taxon>Neoptera</taxon>
        <taxon>Endopterygota</taxon>
        <taxon>Coleoptera</taxon>
        <taxon>Polyphaga</taxon>
        <taxon>Cucujiformia</taxon>
        <taxon>Chrysomeloidea</taxon>
        <taxon>Cerambycidae</taxon>
        <taxon>Lepturinae</taxon>
        <taxon>Rhagiini</taxon>
        <taxon>Rhamnusium</taxon>
    </lineage>
</organism>
<dbReference type="EMBL" id="JANEYF010001578">
    <property type="protein sequence ID" value="KAJ8962954.1"/>
    <property type="molecule type" value="Genomic_DNA"/>
</dbReference>
<dbReference type="PANTHER" id="PTHR46518">
    <property type="entry name" value="COILED-COIL DOMAIN-CONTAINING PROTEIN 151"/>
    <property type="match status" value="1"/>
</dbReference>
<dbReference type="GO" id="GO:0097542">
    <property type="term" value="C:ciliary tip"/>
    <property type="evidence" value="ECO:0007669"/>
    <property type="project" value="TreeGrafter"/>
</dbReference>
<comment type="caution">
    <text evidence="1">The sequence shown here is derived from an EMBL/GenBank/DDBJ whole genome shotgun (WGS) entry which is preliminary data.</text>
</comment>
<protein>
    <submittedName>
        <fullName evidence="1">Uncharacterized protein</fullName>
    </submittedName>
</protein>
<dbReference type="GO" id="GO:0036064">
    <property type="term" value="C:ciliary basal body"/>
    <property type="evidence" value="ECO:0007669"/>
    <property type="project" value="TreeGrafter"/>
</dbReference>
<sequence>MNSTNMLSANKVKLHGMTSTKWTTKDKITQYKGLINLYIDNDQEIKKIIEMDTVIEQRKQTKEVKNIQKEIDENRKTLDNAIRGDKQNLRNILAEHREIQLAYQNAEPQEKVIDMVHQVNFQKRKTRDMFKYRMKLKSDKLIELKLKRALYEDNIKYEGLSWQNMLPCERQAHFITGKVQDALLKKEAAIYIRNSYKEMIAIMKKDALYFDAILVTIRSDGVSQGKCMINATTLGQLGTEYLDDRRQEFQVLEKMVKRDMVTRKKDLALARQNVQMFSLNIKNLLRRDSDINMGKVELEESHSFAHLQEDVNTIESTLRYLKNAIFTPTIESIYPCLQEQSRQKDRLAAFVQRCEADRDILLNKMTHATIMRTELENTMIETTSQYKTEKQELYNLLANVRISLKHLQLLARLLTPTKLGPLVVRLTEDNVPQKPEEDEIDGTKIIPELVTKFTKLINNSKEELTELEMEDGYKIFEVMMYERTKLSQIDTVMSEESLIETVFLDASVLSRDDIKNQSAEIVAINSIDPDLIPAAPKKKKKK</sequence>
<dbReference type="Proteomes" id="UP001162156">
    <property type="component" value="Unassembled WGS sequence"/>
</dbReference>